<reference evidence="3 4" key="1">
    <citation type="submission" date="2019-02" db="EMBL/GenBank/DDBJ databases">
        <title>Deep-cultivation of Planctomycetes and their phenomic and genomic characterization uncovers novel biology.</title>
        <authorList>
            <person name="Wiegand S."/>
            <person name="Jogler M."/>
            <person name="Boedeker C."/>
            <person name="Pinto D."/>
            <person name="Vollmers J."/>
            <person name="Rivas-Marin E."/>
            <person name="Kohn T."/>
            <person name="Peeters S.H."/>
            <person name="Heuer A."/>
            <person name="Rast P."/>
            <person name="Oberbeckmann S."/>
            <person name="Bunk B."/>
            <person name="Jeske O."/>
            <person name="Meyerdierks A."/>
            <person name="Storesund J.E."/>
            <person name="Kallscheuer N."/>
            <person name="Luecker S."/>
            <person name="Lage O.M."/>
            <person name="Pohl T."/>
            <person name="Merkel B.J."/>
            <person name="Hornburger P."/>
            <person name="Mueller R.-W."/>
            <person name="Bruemmer F."/>
            <person name="Labrenz M."/>
            <person name="Spormann A.M."/>
            <person name="Op den Camp H."/>
            <person name="Overmann J."/>
            <person name="Amann R."/>
            <person name="Jetten M.S.M."/>
            <person name="Mascher T."/>
            <person name="Medema M.H."/>
            <person name="Devos D.P."/>
            <person name="Kaster A.-K."/>
            <person name="Ovreas L."/>
            <person name="Rohde M."/>
            <person name="Galperin M.Y."/>
            <person name="Jogler C."/>
        </authorList>
    </citation>
    <scope>NUCLEOTIDE SEQUENCE [LARGE SCALE GENOMIC DNA]</scope>
    <source>
        <strain evidence="3 4">V22</strain>
    </source>
</reference>
<dbReference type="SUPFAM" id="SSF52317">
    <property type="entry name" value="Class I glutamine amidotransferase-like"/>
    <property type="match status" value="1"/>
</dbReference>
<dbReference type="RefSeq" id="WP_145262688.1">
    <property type="nucleotide sequence ID" value="NZ_CP036316.1"/>
</dbReference>
<evidence type="ECO:0000259" key="2">
    <source>
        <dbReference type="Pfam" id="PF07584"/>
    </source>
</evidence>
<dbReference type="Proteomes" id="UP000319976">
    <property type="component" value="Chromosome"/>
</dbReference>
<dbReference type="NCBIfam" id="TIGR02226">
    <property type="entry name" value="two_anch"/>
    <property type="match status" value="1"/>
</dbReference>
<feature type="transmembrane region" description="Helical" evidence="1">
    <location>
        <begin position="90"/>
        <end position="111"/>
    </location>
</feature>
<evidence type="ECO:0000313" key="3">
    <source>
        <dbReference type="EMBL" id="QDT65031.1"/>
    </source>
</evidence>
<feature type="transmembrane region" description="Helical" evidence="1">
    <location>
        <begin position="776"/>
        <end position="796"/>
    </location>
</feature>
<feature type="transmembrane region" description="Helical" evidence="1">
    <location>
        <begin position="127"/>
        <end position="148"/>
    </location>
</feature>
<dbReference type="InterPro" id="IPR036465">
    <property type="entry name" value="vWFA_dom_sf"/>
</dbReference>
<dbReference type="AlphaFoldDB" id="A0A517T9I3"/>
<keyword evidence="1" id="KW-0812">Transmembrane</keyword>
<dbReference type="Gene3D" id="3.40.50.410">
    <property type="entry name" value="von Willebrand factor, type A domain"/>
    <property type="match status" value="1"/>
</dbReference>
<organism evidence="3 4">
    <name type="scientific">Calycomorphotria hydatis</name>
    <dbReference type="NCBI Taxonomy" id="2528027"/>
    <lineage>
        <taxon>Bacteria</taxon>
        <taxon>Pseudomonadati</taxon>
        <taxon>Planctomycetota</taxon>
        <taxon>Planctomycetia</taxon>
        <taxon>Planctomycetales</taxon>
        <taxon>Planctomycetaceae</taxon>
        <taxon>Calycomorphotria</taxon>
    </lineage>
</organism>
<keyword evidence="4" id="KW-1185">Reference proteome</keyword>
<dbReference type="EMBL" id="CP036316">
    <property type="protein sequence ID" value="QDT65031.1"/>
    <property type="molecule type" value="Genomic_DNA"/>
</dbReference>
<sequence length="817" mass="91196">MSFVHPAFLLSLIGLAIPVVLHLLMRPKPKKMLFPALMLIEQRKKRTVRRLRLKQFWLMLLRMLLLAGFIFLLARPLVPVANYRPTFWETTFFLGIIASATIGYVVCMMLWKQRRLPHHELSYRRSLLGTLLSIGSVLLIGLLVVWPYSSRVWADVIDPNVEINEDLPIAGVYLFDVSTSMGYVRDGTTRLEQAKATATEHLDSLPQRSRMAMMSSDVLETPVFVRDPGGMRSRVESLTLAPSAGALNDFLRVAMDSLADDRQRLLDELTETPENLRRDPYARAVFVFTDLAESSWDEERPLTSEDWPFPVYLVDVGVKDPQNTGIVDLKPTSESVIAGGQTRLNGRLKVTGSERKQVPVELVIRGQDGNEFVKSTREITVTGEAVAEFNLPLSVPQEGYISGEVRIAGADPLPQDDRRFFTVRGQSPPRILVVSDQLEDSYLLSEALAPSLLKQQGQARYRVNRIETSEADRTSINDYATVILLNCSSPSDRLWERLGRFANEGGGVGIVLGSAVDSASYNSEAAQQIMPAELLTQIAFRPPARLQIRNKEHELLRPFEEFGGFAELGARDVRRRWKVTPVESANVLVEFNFGEDSEAALLTRRVGDGRIACMTTSLGGSDWNDLPFAGWPFLMLVDRIHWWLSDIGNIQLNFLAGQTVAIPAEEFAFDDQLLLRTPNLEQVPVTADRNGEELLISNARNVGTYELLSLGVDNGTSSKQVSFSVNGYGAESWLKPIEKEVLDEVLGVDRYEVVTEIEELNIRVMNAAVGVETGPYLGLLLLIAFCAELIFANWFYDAAEKQSGTNRATMMAKEVAA</sequence>
<dbReference type="InterPro" id="IPR029062">
    <property type="entry name" value="Class_I_gatase-like"/>
</dbReference>
<dbReference type="OrthoDB" id="242438at2"/>
<gene>
    <name evidence="3" type="ORF">V22_22770</name>
</gene>
<dbReference type="SUPFAM" id="SSF53300">
    <property type="entry name" value="vWA-like"/>
    <property type="match status" value="1"/>
</dbReference>
<keyword evidence="1" id="KW-0472">Membrane</keyword>
<evidence type="ECO:0000313" key="4">
    <source>
        <dbReference type="Proteomes" id="UP000319976"/>
    </source>
</evidence>
<keyword evidence="1" id="KW-1133">Transmembrane helix</keyword>
<feature type="transmembrane region" description="Helical" evidence="1">
    <location>
        <begin position="6"/>
        <end position="25"/>
    </location>
</feature>
<dbReference type="InterPro" id="IPR024163">
    <property type="entry name" value="Aerotolerance_reg_N"/>
</dbReference>
<evidence type="ECO:0000256" key="1">
    <source>
        <dbReference type="SAM" id="Phobius"/>
    </source>
</evidence>
<name>A0A517T9I3_9PLAN</name>
<proteinExistence type="predicted"/>
<dbReference type="PANTHER" id="PTHR37464">
    <property type="entry name" value="BLL2463 PROTEIN"/>
    <property type="match status" value="1"/>
</dbReference>
<feature type="domain" description="Aerotolerance regulator N-terminal" evidence="2">
    <location>
        <begin position="1"/>
        <end position="76"/>
    </location>
</feature>
<accession>A0A517T9I3</accession>
<dbReference type="KEGG" id="chya:V22_22770"/>
<dbReference type="PANTHER" id="PTHR37464:SF1">
    <property type="entry name" value="BLL2463 PROTEIN"/>
    <property type="match status" value="1"/>
</dbReference>
<dbReference type="Pfam" id="PF07584">
    <property type="entry name" value="BatA"/>
    <property type="match status" value="1"/>
</dbReference>
<protein>
    <recommendedName>
        <fullName evidence="2">Aerotolerance regulator N-terminal domain-containing protein</fullName>
    </recommendedName>
</protein>
<dbReference type="InterPro" id="IPR011933">
    <property type="entry name" value="Double_TM_dom"/>
</dbReference>
<feature type="transmembrane region" description="Helical" evidence="1">
    <location>
        <begin position="56"/>
        <end position="78"/>
    </location>
</feature>
<dbReference type="Gene3D" id="3.40.50.880">
    <property type="match status" value="1"/>
</dbReference>